<evidence type="ECO:0008006" key="5">
    <source>
        <dbReference type="Google" id="ProtNLM"/>
    </source>
</evidence>
<keyword evidence="1" id="KW-0472">Membrane</keyword>
<dbReference type="SUPFAM" id="SSF46894">
    <property type="entry name" value="C-terminal effector domain of the bipartite response regulators"/>
    <property type="match status" value="1"/>
</dbReference>
<dbReference type="InterPro" id="IPR036388">
    <property type="entry name" value="WH-like_DNA-bd_sf"/>
</dbReference>
<keyword evidence="4" id="KW-1185">Reference proteome</keyword>
<feature type="transmembrane region" description="Helical" evidence="1">
    <location>
        <begin position="346"/>
        <end position="366"/>
    </location>
</feature>
<dbReference type="InterPro" id="IPR019734">
    <property type="entry name" value="TPR_rpt"/>
</dbReference>
<dbReference type="SMART" id="SM00028">
    <property type="entry name" value="TPR"/>
    <property type="match status" value="3"/>
</dbReference>
<evidence type="ECO:0000313" key="4">
    <source>
        <dbReference type="Proteomes" id="UP000321790"/>
    </source>
</evidence>
<dbReference type="AlphaFoldDB" id="A0A5C7B927"/>
<reference evidence="4" key="1">
    <citation type="submission" date="2019-08" db="EMBL/GenBank/DDBJ databases">
        <title>Seonamhaeicola sediminis sp. nov., isolated from marine sediment.</title>
        <authorList>
            <person name="Cao W.R."/>
        </authorList>
    </citation>
    <scope>NUCLEOTIDE SEQUENCE [LARGE SCALE GENOMIC DNA]</scope>
    <source>
        <strain evidence="4">Gy8</strain>
    </source>
</reference>
<comment type="caution">
    <text evidence="3">The sequence shown here is derived from an EMBL/GenBank/DDBJ whole genome shotgun (WGS) entry which is preliminary data.</text>
</comment>
<gene>
    <name evidence="3" type="ORF">FUA26_00570</name>
</gene>
<accession>A0A5C7B927</accession>
<dbReference type="GO" id="GO:0003677">
    <property type="term" value="F:DNA binding"/>
    <property type="evidence" value="ECO:0007669"/>
    <property type="project" value="InterPro"/>
</dbReference>
<dbReference type="OrthoDB" id="1523128at2"/>
<dbReference type="RefSeq" id="WP_147130428.1">
    <property type="nucleotide sequence ID" value="NZ_VOSC01000005.1"/>
</dbReference>
<sequence length="519" mass="60272">MKKCLPLMLCILTTINSISQVLDSIYTEERFNKEQYIMAQKNTEKAFGYFSEGATYFKQKCNILNYLICINYLADIAHRKGHFNEAFDLIWEALPTADSIENKKPLYKFHQMLGILYTAFGKDSIALKHTKAGLKLAKTHALKMNESSNTVISSYLDVAVQYLEMKNYNKALVYLDSCYIAQGNLKKLYFVDGVYGITYLKKKNYKLSKKYFNNILPFLEKQNNGFQTSISFHIGELKQALNQTDSAKFYYKKSLRAIDSLTYNIKLKPIVLEALSVLNYETKNYIEAYKNIQQSKIISDSLFNAQSILNKQLFEIKNNYKKALEKKEVQLQSQIKILKANKRASLWLKLSIGVLILFIALFFIAVKQRSKMKQMANLREKNKAILNLKNKELTSNALQIIEKESAVKELLEAIEQNNPELYKTLKRKYKLTNKKIWDDFHLRFTQVNSSFYDKLLEKHPDLTPTDLKHCALIKLNFDSKEMSHLLGISINSVHMARSRIRKKIGLQRNDNLTNYLTLI</sequence>
<organism evidence="3 4">
    <name type="scientific">Seonamhaeicola algicola</name>
    <dbReference type="NCBI Taxonomy" id="1719036"/>
    <lineage>
        <taxon>Bacteria</taxon>
        <taxon>Pseudomonadati</taxon>
        <taxon>Bacteroidota</taxon>
        <taxon>Flavobacteriia</taxon>
        <taxon>Flavobacteriales</taxon>
        <taxon>Flavobacteriaceae</taxon>
    </lineage>
</organism>
<proteinExistence type="predicted"/>
<evidence type="ECO:0000313" key="3">
    <source>
        <dbReference type="EMBL" id="TXE15035.1"/>
    </source>
</evidence>
<dbReference type="Gene3D" id="1.10.10.10">
    <property type="entry name" value="Winged helix-like DNA-binding domain superfamily/Winged helix DNA-binding domain"/>
    <property type="match status" value="1"/>
</dbReference>
<evidence type="ECO:0000256" key="2">
    <source>
        <dbReference type="SAM" id="SignalP"/>
    </source>
</evidence>
<keyword evidence="2" id="KW-0732">Signal</keyword>
<dbReference type="InterPro" id="IPR011990">
    <property type="entry name" value="TPR-like_helical_dom_sf"/>
</dbReference>
<feature type="chain" id="PRO_5023046625" description="HTH luxR-type domain-containing protein" evidence="2">
    <location>
        <begin position="20"/>
        <end position="519"/>
    </location>
</feature>
<keyword evidence="1" id="KW-0812">Transmembrane</keyword>
<dbReference type="InterPro" id="IPR016032">
    <property type="entry name" value="Sig_transdc_resp-reg_C-effctor"/>
</dbReference>
<feature type="signal peptide" evidence="2">
    <location>
        <begin position="1"/>
        <end position="19"/>
    </location>
</feature>
<keyword evidence="1" id="KW-1133">Transmembrane helix</keyword>
<dbReference type="SUPFAM" id="SSF48452">
    <property type="entry name" value="TPR-like"/>
    <property type="match status" value="2"/>
</dbReference>
<dbReference type="Proteomes" id="UP000321790">
    <property type="component" value="Unassembled WGS sequence"/>
</dbReference>
<protein>
    <recommendedName>
        <fullName evidence="5">HTH luxR-type domain-containing protein</fullName>
    </recommendedName>
</protein>
<dbReference type="EMBL" id="VOSC01000005">
    <property type="protein sequence ID" value="TXE15035.1"/>
    <property type="molecule type" value="Genomic_DNA"/>
</dbReference>
<dbReference type="GO" id="GO:0006355">
    <property type="term" value="P:regulation of DNA-templated transcription"/>
    <property type="evidence" value="ECO:0007669"/>
    <property type="project" value="InterPro"/>
</dbReference>
<name>A0A5C7B927_9FLAO</name>
<evidence type="ECO:0000256" key="1">
    <source>
        <dbReference type="SAM" id="Phobius"/>
    </source>
</evidence>
<dbReference type="Gene3D" id="1.25.40.10">
    <property type="entry name" value="Tetratricopeptide repeat domain"/>
    <property type="match status" value="2"/>
</dbReference>